<feature type="transmembrane region" description="Helical" evidence="15">
    <location>
        <begin position="7"/>
        <end position="29"/>
    </location>
</feature>
<dbReference type="PATRIC" id="fig|1789004.3.peg.1505"/>
<dbReference type="SMART" id="SM00448">
    <property type="entry name" value="REC"/>
    <property type="match status" value="1"/>
</dbReference>
<dbReference type="InterPro" id="IPR003661">
    <property type="entry name" value="HisK_dim/P_dom"/>
</dbReference>
<keyword evidence="8" id="KW-0902">Two-component regulatory system</keyword>
<evidence type="ECO:0000256" key="13">
    <source>
        <dbReference type="PROSITE-ProRule" id="PRU00110"/>
    </source>
</evidence>
<dbReference type="PROSITE" id="PS50894">
    <property type="entry name" value="HPT"/>
    <property type="match status" value="1"/>
</dbReference>
<dbReference type="SMART" id="SM00091">
    <property type="entry name" value="PAS"/>
    <property type="match status" value="2"/>
</dbReference>
<dbReference type="CDD" id="cd19410">
    <property type="entry name" value="HK9-like_sensor"/>
    <property type="match status" value="1"/>
</dbReference>
<dbReference type="SMART" id="SM00086">
    <property type="entry name" value="PAC"/>
    <property type="match status" value="2"/>
</dbReference>
<evidence type="ECO:0000259" key="16">
    <source>
        <dbReference type="PROSITE" id="PS50109"/>
    </source>
</evidence>
<dbReference type="Pfam" id="PF00512">
    <property type="entry name" value="HisKA"/>
    <property type="match status" value="1"/>
</dbReference>
<feature type="domain" description="PAC" evidence="19">
    <location>
        <begin position="308"/>
        <end position="360"/>
    </location>
</feature>
<proteinExistence type="predicted"/>
<dbReference type="InterPro" id="IPR007891">
    <property type="entry name" value="CHASE3"/>
</dbReference>
<dbReference type="Pfam" id="PF05227">
    <property type="entry name" value="CHASE3"/>
    <property type="match status" value="1"/>
</dbReference>
<dbReference type="Gene3D" id="3.30.450.20">
    <property type="entry name" value="PAS domain"/>
    <property type="match status" value="2"/>
</dbReference>
<comment type="catalytic activity">
    <reaction evidence="1">
        <text>ATP + protein L-histidine = ADP + protein N-phospho-L-histidine.</text>
        <dbReference type="EC" id="2.7.13.3"/>
    </reaction>
</comment>
<feature type="domain" description="PAS" evidence="18">
    <location>
        <begin position="361"/>
        <end position="431"/>
    </location>
</feature>
<dbReference type="PANTHER" id="PTHR45339:SF5">
    <property type="entry name" value="HISTIDINE KINASE"/>
    <property type="match status" value="1"/>
</dbReference>
<evidence type="ECO:0000256" key="7">
    <source>
        <dbReference type="ARBA" id="ARBA00022840"/>
    </source>
</evidence>
<feature type="domain" description="PAS" evidence="18">
    <location>
        <begin position="230"/>
        <end position="290"/>
    </location>
</feature>
<dbReference type="Pfam" id="PF01627">
    <property type="entry name" value="Hpt"/>
    <property type="match status" value="1"/>
</dbReference>
<dbReference type="FunFam" id="3.30.565.10:FF:000010">
    <property type="entry name" value="Sensor histidine kinase RcsC"/>
    <property type="match status" value="1"/>
</dbReference>
<dbReference type="Pfam" id="PF02518">
    <property type="entry name" value="HATPase_c"/>
    <property type="match status" value="1"/>
</dbReference>
<dbReference type="Pfam" id="PF00072">
    <property type="entry name" value="Response_reg"/>
    <property type="match status" value="1"/>
</dbReference>
<feature type="transmembrane region" description="Helical" evidence="15">
    <location>
        <begin position="176"/>
        <end position="202"/>
    </location>
</feature>
<dbReference type="InterPro" id="IPR035965">
    <property type="entry name" value="PAS-like_dom_sf"/>
</dbReference>
<dbReference type="InterPro" id="IPR013767">
    <property type="entry name" value="PAS_fold"/>
</dbReference>
<evidence type="ECO:0000256" key="5">
    <source>
        <dbReference type="ARBA" id="ARBA00022741"/>
    </source>
</evidence>
<evidence type="ECO:0000256" key="14">
    <source>
        <dbReference type="PROSITE-ProRule" id="PRU00169"/>
    </source>
</evidence>
<dbReference type="RefSeq" id="WP_062188143.1">
    <property type="nucleotide sequence ID" value="NZ_CP149478.1"/>
</dbReference>
<dbReference type="CDD" id="cd00088">
    <property type="entry name" value="HPT"/>
    <property type="match status" value="1"/>
</dbReference>
<evidence type="ECO:0000256" key="10">
    <source>
        <dbReference type="ARBA" id="ARBA00059827"/>
    </source>
</evidence>
<dbReference type="SUPFAM" id="SSF55874">
    <property type="entry name" value="ATPase domain of HSP90 chaperone/DNA topoisomerase II/histidine kinase"/>
    <property type="match status" value="1"/>
</dbReference>
<dbReference type="InterPro" id="IPR001789">
    <property type="entry name" value="Sig_transdc_resp-reg_receiver"/>
</dbReference>
<reference evidence="21 22" key="1">
    <citation type="submission" date="2016-01" db="EMBL/GenBank/DDBJ databases">
        <title>Genome sequence of the acidophilic iron oxidising Ferrovum strain Z-31.</title>
        <authorList>
            <person name="Poehlein A."/>
            <person name="Ullrich S.R."/>
            <person name="Schloemann M."/>
            <person name="Muehling M."/>
            <person name="Daniel R."/>
        </authorList>
    </citation>
    <scope>NUCLEOTIDE SEQUENCE [LARGE SCALE GENOMIC DNA]</scope>
    <source>
        <strain evidence="21 22">Z-31</strain>
    </source>
</reference>
<dbReference type="SUPFAM" id="SSF55785">
    <property type="entry name" value="PYP-like sensor domain (PAS domain)"/>
    <property type="match status" value="2"/>
</dbReference>
<accession>A0A149VXN1</accession>
<evidence type="ECO:0000256" key="2">
    <source>
        <dbReference type="ARBA" id="ARBA00012438"/>
    </source>
</evidence>
<evidence type="ECO:0000256" key="11">
    <source>
        <dbReference type="ARBA" id="ARBA00070152"/>
    </source>
</evidence>
<dbReference type="STRING" id="1789004.FEMY_14760"/>
<evidence type="ECO:0000259" key="18">
    <source>
        <dbReference type="PROSITE" id="PS50112"/>
    </source>
</evidence>
<feature type="domain" description="HPt" evidence="20">
    <location>
        <begin position="916"/>
        <end position="1013"/>
    </location>
</feature>
<evidence type="ECO:0000256" key="3">
    <source>
        <dbReference type="ARBA" id="ARBA00022553"/>
    </source>
</evidence>
<dbReference type="GO" id="GO:0005886">
    <property type="term" value="C:plasma membrane"/>
    <property type="evidence" value="ECO:0007669"/>
    <property type="project" value="UniProtKB-SubCell"/>
</dbReference>
<dbReference type="InterPro" id="IPR036641">
    <property type="entry name" value="HPT_dom_sf"/>
</dbReference>
<protein>
    <recommendedName>
        <fullName evidence="12">Sensor protein FixL</fullName>
        <ecNumber evidence="2">2.7.13.3</ecNumber>
    </recommendedName>
    <alternativeName>
        <fullName evidence="11">Virulence sensor protein BvgS</fullName>
    </alternativeName>
</protein>
<evidence type="ECO:0000313" key="22">
    <source>
        <dbReference type="Proteomes" id="UP000075653"/>
    </source>
</evidence>
<dbReference type="PROSITE" id="PS50109">
    <property type="entry name" value="HIS_KIN"/>
    <property type="match status" value="1"/>
</dbReference>
<gene>
    <name evidence="21" type="primary">bvgS_1</name>
    <name evidence="21" type="ORF">FEMY_14760</name>
</gene>
<dbReference type="InterPro" id="IPR005467">
    <property type="entry name" value="His_kinase_dom"/>
</dbReference>
<evidence type="ECO:0000259" key="19">
    <source>
        <dbReference type="PROSITE" id="PS50113"/>
    </source>
</evidence>
<dbReference type="InterPro" id="IPR004358">
    <property type="entry name" value="Sig_transdc_His_kin-like_C"/>
</dbReference>
<dbReference type="CDD" id="cd00082">
    <property type="entry name" value="HisKA"/>
    <property type="match status" value="1"/>
</dbReference>
<dbReference type="PROSITE" id="PS50113">
    <property type="entry name" value="PAC"/>
    <property type="match status" value="2"/>
</dbReference>
<evidence type="ECO:0000259" key="20">
    <source>
        <dbReference type="PROSITE" id="PS50894"/>
    </source>
</evidence>
<dbReference type="GO" id="GO:0006355">
    <property type="term" value="P:regulation of DNA-templated transcription"/>
    <property type="evidence" value="ECO:0007669"/>
    <property type="project" value="InterPro"/>
</dbReference>
<dbReference type="Proteomes" id="UP000075653">
    <property type="component" value="Unassembled WGS sequence"/>
</dbReference>
<keyword evidence="15" id="KW-0812">Transmembrane</keyword>
<dbReference type="PROSITE" id="PS50110">
    <property type="entry name" value="RESPONSE_REGULATORY"/>
    <property type="match status" value="1"/>
</dbReference>
<dbReference type="GO" id="GO:0000155">
    <property type="term" value="F:phosphorelay sensor kinase activity"/>
    <property type="evidence" value="ECO:0007669"/>
    <property type="project" value="InterPro"/>
</dbReference>
<keyword evidence="5" id="KW-0547">Nucleotide-binding</keyword>
<keyword evidence="15" id="KW-1133">Transmembrane helix</keyword>
<evidence type="ECO:0000256" key="6">
    <source>
        <dbReference type="ARBA" id="ARBA00022777"/>
    </source>
</evidence>
<dbReference type="InterPro" id="IPR000700">
    <property type="entry name" value="PAS-assoc_C"/>
</dbReference>
<evidence type="ECO:0000256" key="1">
    <source>
        <dbReference type="ARBA" id="ARBA00000085"/>
    </source>
</evidence>
<comment type="caution">
    <text evidence="21">The sequence shown here is derived from an EMBL/GenBank/DDBJ whole genome shotgun (WGS) entry which is preliminary data.</text>
</comment>
<dbReference type="SMART" id="SM00387">
    <property type="entry name" value="HATPase_c"/>
    <property type="match status" value="1"/>
</dbReference>
<evidence type="ECO:0000256" key="8">
    <source>
        <dbReference type="ARBA" id="ARBA00023012"/>
    </source>
</evidence>
<dbReference type="EC" id="2.7.13.3" evidence="2"/>
<dbReference type="SUPFAM" id="SSF47384">
    <property type="entry name" value="Homodimeric domain of signal transducing histidine kinase"/>
    <property type="match status" value="1"/>
</dbReference>
<keyword evidence="15" id="KW-0472">Membrane</keyword>
<dbReference type="InterPro" id="IPR003594">
    <property type="entry name" value="HATPase_dom"/>
</dbReference>
<dbReference type="SMART" id="SM00388">
    <property type="entry name" value="HisKA"/>
    <property type="match status" value="1"/>
</dbReference>
<evidence type="ECO:0000256" key="15">
    <source>
        <dbReference type="SAM" id="Phobius"/>
    </source>
</evidence>
<comment type="function">
    <text evidence="10">Putative oxygen sensor; modulates the activity of FixJ, a transcriptional activator of nitrogen fixation fixK gene. FixL probably acts as a kinase that phosphorylates FixJ.</text>
</comment>
<dbReference type="Pfam" id="PF00989">
    <property type="entry name" value="PAS"/>
    <property type="match status" value="2"/>
</dbReference>
<dbReference type="InterPro" id="IPR000014">
    <property type="entry name" value="PAS"/>
</dbReference>
<dbReference type="SMART" id="SM00073">
    <property type="entry name" value="HPT"/>
    <property type="match status" value="1"/>
</dbReference>
<keyword evidence="3 14" id="KW-0597">Phosphoprotein</keyword>
<dbReference type="CDD" id="cd16922">
    <property type="entry name" value="HATPase_EvgS-ArcB-TorS-like"/>
    <property type="match status" value="1"/>
</dbReference>
<dbReference type="InterPro" id="IPR008207">
    <property type="entry name" value="Sig_transdc_His_kin_Hpt_dom"/>
</dbReference>
<dbReference type="EMBL" id="LRRD01000029">
    <property type="protein sequence ID" value="KXW57977.1"/>
    <property type="molecule type" value="Genomic_DNA"/>
</dbReference>
<dbReference type="PANTHER" id="PTHR45339">
    <property type="entry name" value="HYBRID SIGNAL TRANSDUCTION HISTIDINE KINASE J"/>
    <property type="match status" value="1"/>
</dbReference>
<dbReference type="InterPro" id="IPR036097">
    <property type="entry name" value="HisK_dim/P_sf"/>
</dbReference>
<evidence type="ECO:0000259" key="17">
    <source>
        <dbReference type="PROSITE" id="PS50110"/>
    </source>
</evidence>
<evidence type="ECO:0000256" key="4">
    <source>
        <dbReference type="ARBA" id="ARBA00022679"/>
    </source>
</evidence>
<dbReference type="NCBIfam" id="TIGR00229">
    <property type="entry name" value="sensory_box"/>
    <property type="match status" value="2"/>
</dbReference>
<evidence type="ECO:0000256" key="9">
    <source>
        <dbReference type="ARBA" id="ARBA00058004"/>
    </source>
</evidence>
<feature type="modified residue" description="4-aspartylphosphate" evidence="14">
    <location>
        <position position="808"/>
    </location>
</feature>
<keyword evidence="7" id="KW-0067">ATP-binding</keyword>
<feature type="domain" description="Response regulatory" evidence="17">
    <location>
        <begin position="759"/>
        <end position="878"/>
    </location>
</feature>
<dbReference type="CDD" id="cd00130">
    <property type="entry name" value="PAS"/>
    <property type="match status" value="2"/>
</dbReference>
<feature type="domain" description="PAC" evidence="19">
    <location>
        <begin position="438"/>
        <end position="488"/>
    </location>
</feature>
<keyword evidence="4 21" id="KW-0808">Transferase</keyword>
<dbReference type="FunFam" id="3.30.450.20:FF:000060">
    <property type="entry name" value="Sensor protein FixL"/>
    <property type="match status" value="1"/>
</dbReference>
<evidence type="ECO:0000256" key="12">
    <source>
        <dbReference type="ARBA" id="ARBA00070616"/>
    </source>
</evidence>
<dbReference type="PROSITE" id="PS50112">
    <property type="entry name" value="PAS"/>
    <property type="match status" value="2"/>
</dbReference>
<name>A0A149VXN1_9PROT</name>
<dbReference type="Gene3D" id="1.20.120.160">
    <property type="entry name" value="HPT domain"/>
    <property type="match status" value="1"/>
</dbReference>
<keyword evidence="6" id="KW-0418">Kinase</keyword>
<dbReference type="SUPFAM" id="SSF47226">
    <property type="entry name" value="Histidine-containing phosphotransfer domain, HPT domain"/>
    <property type="match status" value="1"/>
</dbReference>
<dbReference type="Gene3D" id="3.40.50.2300">
    <property type="match status" value="1"/>
</dbReference>
<dbReference type="GO" id="GO:0005524">
    <property type="term" value="F:ATP binding"/>
    <property type="evidence" value="ECO:0007669"/>
    <property type="project" value="UniProtKB-KW"/>
</dbReference>
<keyword evidence="22" id="KW-1185">Reference proteome</keyword>
<dbReference type="Gene3D" id="3.30.565.10">
    <property type="entry name" value="Histidine kinase-like ATPase, C-terminal domain"/>
    <property type="match status" value="1"/>
</dbReference>
<dbReference type="SUPFAM" id="SSF52172">
    <property type="entry name" value="CheY-like"/>
    <property type="match status" value="1"/>
</dbReference>
<dbReference type="AlphaFoldDB" id="A0A149VXN1"/>
<comment type="function">
    <text evidence="9">Member of the two-component regulatory system BvgS/BvgA. Phosphorylates BvgA via a four-step phosphorelay in response to environmental signals.</text>
</comment>
<feature type="domain" description="Histidine kinase" evidence="16">
    <location>
        <begin position="506"/>
        <end position="727"/>
    </location>
</feature>
<dbReference type="PRINTS" id="PR00344">
    <property type="entry name" value="BCTRLSENSOR"/>
</dbReference>
<sequence length="1017" mass="112626">MKTTSKIAVWFGSAGLLIVLVALLSFWLFRQSEDADRWQRHTFLVLDKANVLLSSLKDTEAGQRGYLLTGDKAFLAPYLAVRDRIPSQLAELRRLAQDNPAQERRLDVLAPLVEAKLRELRQVLALYADQHVEDALKILRSGSGKQLMDEIRAGLSDFNQQENELLEQRTIRFHRYLSLLLVSISLASLLAMGLALLSAYIVSRETRLRLQVKEEANQALSEAHEVLRVSEENLSVTLNSIGDGVLATDAEGRVTRLNTVAERLIGWSQAEAAGRPAEDVFHILNQKTRQPAFLPVAETLAQGVIYGLANDTLLIARDGSECAIADSCAPIRNRAGEVIGTVLVFRDVSREYATQTALSDSATRIRTILNTVVEAIITIDERGIIETVNLAAKFLFGYEVDEIVGQNISMLMPEPYRSHHDGYIEHYLATGETHIIGTGREVEGQRKDGSVFPMYLAVSEMQLEGERHFIGVVHDITERKQAEQKLFVAKEVAELANRAKDSFLATMSHEIRTPLTGMLGMLEVLSLTPLDHDQDQTLRAVWDSGRSLLRIVNDILDWSKIEAGKLTLSPQSISIPRLLQEVVNTYSRVASSKSLLLWQHADARLAAAHIVDSLRLSQVLNNFVSNALRFTQSGEIELRAELLEQLDSGERIRFSVKDTGIGIAQEVQQHLFQRYRQESADTARMYGGTGLGLSICRRLTDLMDGQLELVSEPGRGSTFSVTFSLPVSATPGDMGVIALSEVTRKQVQPLLQGGADAPLVLAVDDHPINRDLLARQIKLLGLRAETAENGQVALSLWQEGRFALVITDCHMPEMDGYALTQEIRRIEARKRLPHTPIIAWTANALAEEKEHCQNAGMDALLVKPADLSQLKEMLKKWLHIAETDNPQTTTSPQTGNGKETTSCPIDYAAFSEVVPEHADQIRVLRDFQAHLCVDRVHLGEILERGDHVNGERTAHRMKGSSRMVGATDIATACAVIEQAMRDGKLADARSAMTGLDAAIKGLKEHCMELKDSNGENE</sequence>
<dbReference type="CDD" id="cd17546">
    <property type="entry name" value="REC_hyHK_CKI1_RcsC-like"/>
    <property type="match status" value="1"/>
</dbReference>
<organism evidence="21 22">
    <name type="scientific">Ferrovum myxofaciens</name>
    <dbReference type="NCBI Taxonomy" id="416213"/>
    <lineage>
        <taxon>Bacteria</taxon>
        <taxon>Pseudomonadati</taxon>
        <taxon>Pseudomonadota</taxon>
        <taxon>Betaproteobacteria</taxon>
        <taxon>Ferrovales</taxon>
        <taxon>Ferrovaceae</taxon>
        <taxon>Ferrovum</taxon>
    </lineage>
</organism>
<dbReference type="InterPro" id="IPR036890">
    <property type="entry name" value="HATPase_C_sf"/>
</dbReference>
<dbReference type="Gene3D" id="1.10.287.130">
    <property type="match status" value="1"/>
</dbReference>
<dbReference type="InterPro" id="IPR011006">
    <property type="entry name" value="CheY-like_superfamily"/>
</dbReference>
<feature type="modified residue" description="Phosphohistidine" evidence="13">
    <location>
        <position position="955"/>
    </location>
</feature>
<dbReference type="InterPro" id="IPR001610">
    <property type="entry name" value="PAC"/>
</dbReference>
<evidence type="ECO:0000313" key="21">
    <source>
        <dbReference type="EMBL" id="KXW57977.1"/>
    </source>
</evidence>